<protein>
    <submittedName>
        <fullName evidence="6">Uncharacterized protein</fullName>
    </submittedName>
</protein>
<accession>A0A3P7TFI1</accession>
<dbReference type="Pfam" id="PF02077">
    <property type="entry name" value="SURF4"/>
    <property type="match status" value="1"/>
</dbReference>
<evidence type="ECO:0000256" key="1">
    <source>
        <dbReference type="ARBA" id="ARBA00004141"/>
    </source>
</evidence>
<evidence type="ECO:0000256" key="2">
    <source>
        <dbReference type="ARBA" id="ARBA00006945"/>
    </source>
</evidence>
<evidence type="ECO:0000256" key="4">
    <source>
        <dbReference type="ARBA" id="ARBA00022989"/>
    </source>
</evidence>
<evidence type="ECO:0000313" key="6">
    <source>
        <dbReference type="EMBL" id="VDO18749.1"/>
    </source>
</evidence>
<dbReference type="EMBL" id="UZAH01000237">
    <property type="protein sequence ID" value="VDO18749.1"/>
    <property type="molecule type" value="Genomic_DNA"/>
</dbReference>
<dbReference type="GO" id="GO:0016020">
    <property type="term" value="C:membrane"/>
    <property type="evidence" value="ECO:0007669"/>
    <property type="project" value="UniProtKB-SubCell"/>
</dbReference>
<comment type="subcellular location">
    <subcellularLocation>
        <location evidence="1">Membrane</location>
        <topology evidence="1">Multi-pass membrane protein</topology>
    </subcellularLocation>
</comment>
<proteinExistence type="inferred from homology"/>
<gene>
    <name evidence="6" type="ORF">HPBE_LOCUS367</name>
</gene>
<reference evidence="6" key="1">
    <citation type="submission" date="2018-11" db="EMBL/GenBank/DDBJ databases">
        <authorList>
            <consortium name="Pathogen Informatics"/>
        </authorList>
    </citation>
    <scope>NUCLEOTIDE SEQUENCE [LARGE SCALE GENOMIC DNA]</scope>
</reference>
<keyword evidence="4" id="KW-1133">Transmembrane helix</keyword>
<keyword evidence="5" id="KW-0472">Membrane</keyword>
<comment type="similarity">
    <text evidence="2">Belongs to the SURF4 family.</text>
</comment>
<evidence type="ECO:0000256" key="5">
    <source>
        <dbReference type="ARBA" id="ARBA00023136"/>
    </source>
</evidence>
<sequence>MLLAETQEEKASLFAGVQPWEILTNQNLVCCLLDEVDRFYRDFMNYNFFQTMSAIEGLLLIIAYGPGGVSVPDDKKSW</sequence>
<keyword evidence="3" id="KW-0812">Transmembrane</keyword>
<dbReference type="AlphaFoldDB" id="A0A3P7TFI1"/>
<name>A0A3P7TFI1_HELPZ</name>
<organism evidence="6">
    <name type="scientific">Heligmosomoides polygyrus</name>
    <name type="common">Parasitic roundworm</name>
    <dbReference type="NCBI Taxonomy" id="6339"/>
    <lineage>
        <taxon>Eukaryota</taxon>
        <taxon>Metazoa</taxon>
        <taxon>Ecdysozoa</taxon>
        <taxon>Nematoda</taxon>
        <taxon>Chromadorea</taxon>
        <taxon>Rhabditida</taxon>
        <taxon>Rhabditina</taxon>
        <taxon>Rhabditomorpha</taxon>
        <taxon>Strongyloidea</taxon>
        <taxon>Heligmosomidae</taxon>
        <taxon>Heligmosomoides</taxon>
    </lineage>
</organism>
<evidence type="ECO:0000256" key="3">
    <source>
        <dbReference type="ARBA" id="ARBA00022692"/>
    </source>
</evidence>
<dbReference type="OrthoDB" id="7859621at2759"/>
<dbReference type="InterPro" id="IPR002995">
    <property type="entry name" value="Surf4"/>
</dbReference>